<dbReference type="InterPro" id="IPR019819">
    <property type="entry name" value="Carboxylesterase_B_CS"/>
</dbReference>
<feature type="domain" description="Carboxylesterase type B" evidence="4">
    <location>
        <begin position="31"/>
        <end position="520"/>
    </location>
</feature>
<name>A0A8K0WMF5_9HYPO</name>
<protein>
    <recommendedName>
        <fullName evidence="3">Carboxylic ester hydrolase</fullName>
        <ecNumber evidence="3">3.1.1.-</ecNumber>
    </recommendedName>
</protein>
<keyword evidence="3" id="KW-0732">Signal</keyword>
<reference evidence="5" key="1">
    <citation type="journal article" date="2021" name="Nat. Commun.">
        <title>Genetic determinants of endophytism in the Arabidopsis root mycobiome.</title>
        <authorList>
            <person name="Mesny F."/>
            <person name="Miyauchi S."/>
            <person name="Thiergart T."/>
            <person name="Pickel B."/>
            <person name="Atanasova L."/>
            <person name="Karlsson M."/>
            <person name="Huettel B."/>
            <person name="Barry K.W."/>
            <person name="Haridas S."/>
            <person name="Chen C."/>
            <person name="Bauer D."/>
            <person name="Andreopoulos W."/>
            <person name="Pangilinan J."/>
            <person name="LaButti K."/>
            <person name="Riley R."/>
            <person name="Lipzen A."/>
            <person name="Clum A."/>
            <person name="Drula E."/>
            <person name="Henrissat B."/>
            <person name="Kohler A."/>
            <person name="Grigoriev I.V."/>
            <person name="Martin F.M."/>
            <person name="Hacquard S."/>
        </authorList>
    </citation>
    <scope>NUCLEOTIDE SEQUENCE</scope>
    <source>
        <strain evidence="5">MPI-CAGE-CH-0235</strain>
    </source>
</reference>
<proteinExistence type="inferred from homology"/>
<feature type="chain" id="PRO_5035489024" description="Carboxylic ester hydrolase" evidence="3">
    <location>
        <begin position="27"/>
        <end position="549"/>
    </location>
</feature>
<dbReference type="SUPFAM" id="SSF53474">
    <property type="entry name" value="alpha/beta-Hydrolases"/>
    <property type="match status" value="1"/>
</dbReference>
<dbReference type="GO" id="GO:0016787">
    <property type="term" value="F:hydrolase activity"/>
    <property type="evidence" value="ECO:0007669"/>
    <property type="project" value="UniProtKB-KW"/>
</dbReference>
<sequence>MSGVIRRGVGLYVFSWLLLASTSIAADAPSPKARTANGTYIGAYLPSWDQDVFLGVPYAQPPVGDLRFRVPHSLNTSFEEERSATKYGHRCSQYADTTNIAEDCLTLNVVRPAGEPEKPLPVLVWVHGGGLYAHSANDAQYNLSGIVKVSQDIGEPIMAVSFNYRLGMWGFVQNFNLLKEGSSNAGLLDQRLALQYIQENIAAFGGDPDRVVVWGESAGAQSIAYHMFSYDGRNDNLYRGAILESGGVTGAQIHDLSYYTVAWENLTRTTGCWGSRDQVACLRALDEETLFAARPQLTWNPLIDGTFLTGYPSQLIPERKFNTVPMIIGANTDEGFTIGNPANEEELFVEMFQWRNYALTPPTMRKLLELYPDDPCTQPPYQITNCTRNPTRGSQWRRAFALGGDMVMISGRRKMAKLWAEVGTTVYSYRFDQLLWNGDPWGGVKHFDNVAFSFQNITGLLGPSPEYDSHAKLARDVGEAYVRFVHRLDPNPSNCTGRSESLFPKWPRYNDGAKNLVMNATKSWVEDDTWRKEGIAFINSPEVSRELWS</sequence>
<comment type="similarity">
    <text evidence="1 3">Belongs to the type-B carboxylesterase/lipase family.</text>
</comment>
<dbReference type="InterPro" id="IPR002018">
    <property type="entry name" value="CarbesteraseB"/>
</dbReference>
<gene>
    <name evidence="5" type="ORF">B0I35DRAFT_359637</name>
</gene>
<evidence type="ECO:0000313" key="5">
    <source>
        <dbReference type="EMBL" id="KAH7309526.1"/>
    </source>
</evidence>
<dbReference type="InterPro" id="IPR019826">
    <property type="entry name" value="Carboxylesterase_B_AS"/>
</dbReference>
<evidence type="ECO:0000256" key="3">
    <source>
        <dbReference type="RuleBase" id="RU361235"/>
    </source>
</evidence>
<evidence type="ECO:0000259" key="4">
    <source>
        <dbReference type="Pfam" id="PF00135"/>
    </source>
</evidence>
<keyword evidence="2 3" id="KW-0378">Hydrolase</keyword>
<dbReference type="Proteomes" id="UP000813444">
    <property type="component" value="Unassembled WGS sequence"/>
</dbReference>
<dbReference type="AlphaFoldDB" id="A0A8K0WMF5"/>
<accession>A0A8K0WMF5</accession>
<evidence type="ECO:0000256" key="1">
    <source>
        <dbReference type="ARBA" id="ARBA00005964"/>
    </source>
</evidence>
<feature type="signal peptide" evidence="3">
    <location>
        <begin position="1"/>
        <end position="26"/>
    </location>
</feature>
<dbReference type="InterPro" id="IPR050309">
    <property type="entry name" value="Type-B_Carboxylest/Lipase"/>
</dbReference>
<dbReference type="PANTHER" id="PTHR11559">
    <property type="entry name" value="CARBOXYLESTERASE"/>
    <property type="match status" value="1"/>
</dbReference>
<dbReference type="EC" id="3.1.1.-" evidence="3"/>
<evidence type="ECO:0000313" key="6">
    <source>
        <dbReference type="Proteomes" id="UP000813444"/>
    </source>
</evidence>
<keyword evidence="6" id="KW-1185">Reference proteome</keyword>
<comment type="caution">
    <text evidence="5">The sequence shown here is derived from an EMBL/GenBank/DDBJ whole genome shotgun (WGS) entry which is preliminary data.</text>
</comment>
<dbReference type="InterPro" id="IPR029058">
    <property type="entry name" value="AB_hydrolase_fold"/>
</dbReference>
<dbReference type="PROSITE" id="PS00122">
    <property type="entry name" value="CARBOXYLESTERASE_B_1"/>
    <property type="match status" value="1"/>
</dbReference>
<dbReference type="Pfam" id="PF00135">
    <property type="entry name" value="COesterase"/>
    <property type="match status" value="1"/>
</dbReference>
<dbReference type="EMBL" id="JAGPNK010000013">
    <property type="protein sequence ID" value="KAH7309526.1"/>
    <property type="molecule type" value="Genomic_DNA"/>
</dbReference>
<dbReference type="PROSITE" id="PS00941">
    <property type="entry name" value="CARBOXYLESTERASE_B_2"/>
    <property type="match status" value="1"/>
</dbReference>
<evidence type="ECO:0000256" key="2">
    <source>
        <dbReference type="ARBA" id="ARBA00022801"/>
    </source>
</evidence>
<dbReference type="Gene3D" id="3.40.50.1820">
    <property type="entry name" value="alpha/beta hydrolase"/>
    <property type="match status" value="1"/>
</dbReference>
<organism evidence="5 6">
    <name type="scientific">Stachybotrys elegans</name>
    <dbReference type="NCBI Taxonomy" id="80388"/>
    <lineage>
        <taxon>Eukaryota</taxon>
        <taxon>Fungi</taxon>
        <taxon>Dikarya</taxon>
        <taxon>Ascomycota</taxon>
        <taxon>Pezizomycotina</taxon>
        <taxon>Sordariomycetes</taxon>
        <taxon>Hypocreomycetidae</taxon>
        <taxon>Hypocreales</taxon>
        <taxon>Stachybotryaceae</taxon>
        <taxon>Stachybotrys</taxon>
    </lineage>
</organism>
<dbReference type="OrthoDB" id="408631at2759"/>